<feature type="transmembrane region" description="Helical" evidence="1">
    <location>
        <begin position="78"/>
        <end position="103"/>
    </location>
</feature>
<reference evidence="2 3" key="1">
    <citation type="journal article" date="2022" name="Nat. Ecol. Evol.">
        <title>A masculinizing supergene underlies an exaggerated male reproductive morph in a spider.</title>
        <authorList>
            <person name="Hendrickx F."/>
            <person name="De Corte Z."/>
            <person name="Sonet G."/>
            <person name="Van Belleghem S.M."/>
            <person name="Kostlbacher S."/>
            <person name="Vangestel C."/>
        </authorList>
    </citation>
    <scope>NUCLEOTIDE SEQUENCE [LARGE SCALE GENOMIC DNA]</scope>
    <source>
        <strain evidence="2">W744_W776</strain>
    </source>
</reference>
<keyword evidence="1" id="KW-0812">Transmembrane</keyword>
<comment type="caution">
    <text evidence="2">The sequence shown here is derived from an EMBL/GenBank/DDBJ whole genome shotgun (WGS) entry which is preliminary data.</text>
</comment>
<organism evidence="2 3">
    <name type="scientific">Oedothorax gibbosus</name>
    <dbReference type="NCBI Taxonomy" id="931172"/>
    <lineage>
        <taxon>Eukaryota</taxon>
        <taxon>Metazoa</taxon>
        <taxon>Ecdysozoa</taxon>
        <taxon>Arthropoda</taxon>
        <taxon>Chelicerata</taxon>
        <taxon>Arachnida</taxon>
        <taxon>Araneae</taxon>
        <taxon>Araneomorphae</taxon>
        <taxon>Entelegynae</taxon>
        <taxon>Araneoidea</taxon>
        <taxon>Linyphiidae</taxon>
        <taxon>Erigoninae</taxon>
        <taxon>Oedothorax</taxon>
    </lineage>
</organism>
<keyword evidence="3" id="KW-1185">Reference proteome</keyword>
<evidence type="ECO:0000313" key="3">
    <source>
        <dbReference type="Proteomes" id="UP000827092"/>
    </source>
</evidence>
<protein>
    <submittedName>
        <fullName evidence="2">Uncharacterized protein</fullName>
    </submittedName>
</protein>
<dbReference type="Proteomes" id="UP000827092">
    <property type="component" value="Unassembled WGS sequence"/>
</dbReference>
<proteinExistence type="predicted"/>
<keyword evidence="1" id="KW-0472">Membrane</keyword>
<gene>
    <name evidence="2" type="ORF">JTE90_013314</name>
</gene>
<sequence length="371" mass="41225">MGNSKNISSKTEQALNNDIQDKVSSSKLSTKPPNNDHIFLQQSVTLVALKHKTASNATVAPDTLHPNLFFGVSEDVPLLIGAIIGASLVIVLCILILIFWKCCSRMTILSKKKQYWLQPKDSHIKGKFKVPVVQSNSVVFLGLKPTQRFEYIREKSSENCAITKFVTNSSNEAFHSASLDYSLNCSMSKPCPEIIVSGAEKHVSENPAFNRTDSTNSVSQTCSVISVSPILDRTSTHTTHSNILSSNDCNIPEVIVHRESPAGIRRNFYSAGTFDQHSLYSYESRVGSSEVDLKKCRFTWSNYSLRPASGTDGYYDLFQKANFCKKRKNRMRSDIAAAIALNRSQSPQLNKDTDLLVENTVEVVSDERTTL</sequence>
<keyword evidence="1" id="KW-1133">Transmembrane helix</keyword>
<evidence type="ECO:0000313" key="2">
    <source>
        <dbReference type="EMBL" id="KAG8194573.1"/>
    </source>
</evidence>
<name>A0AAV6VET6_9ARAC</name>
<accession>A0AAV6VET6</accession>
<dbReference type="EMBL" id="JAFNEN010000102">
    <property type="protein sequence ID" value="KAG8194573.1"/>
    <property type="molecule type" value="Genomic_DNA"/>
</dbReference>
<evidence type="ECO:0000256" key="1">
    <source>
        <dbReference type="SAM" id="Phobius"/>
    </source>
</evidence>
<dbReference type="AlphaFoldDB" id="A0AAV6VET6"/>